<feature type="transmembrane region" description="Helical" evidence="1">
    <location>
        <begin position="77"/>
        <end position="96"/>
    </location>
</feature>
<sequence>MPLPSLDFNINEYMLPCMNKKLLGVDCPGCGIQRSLALILQGDFAAAFNMYPAIYTLLLLMGFVGVNYFYKIKFASKIITALAIINVILILTNYLYKFI</sequence>
<dbReference type="Pfam" id="PF10825">
    <property type="entry name" value="DUF2752"/>
    <property type="match status" value="1"/>
</dbReference>
<name>A0A1K1N800_9FLAO</name>
<feature type="transmembrane region" description="Helical" evidence="1">
    <location>
        <begin position="50"/>
        <end position="70"/>
    </location>
</feature>
<evidence type="ECO:0000313" key="2">
    <source>
        <dbReference type="EMBL" id="SFW30470.1"/>
    </source>
</evidence>
<dbReference type="InterPro" id="IPR021215">
    <property type="entry name" value="DUF2752"/>
</dbReference>
<dbReference type="EMBL" id="FPIY01000001">
    <property type="protein sequence ID" value="SFW30470.1"/>
    <property type="molecule type" value="Genomic_DNA"/>
</dbReference>
<keyword evidence="3" id="KW-1185">Reference proteome</keyword>
<dbReference type="Proteomes" id="UP000183257">
    <property type="component" value="Unassembled WGS sequence"/>
</dbReference>
<dbReference type="STRING" id="76595.SAMN05660313_01181"/>
<reference evidence="3" key="1">
    <citation type="submission" date="2016-11" db="EMBL/GenBank/DDBJ databases">
        <authorList>
            <person name="Varghese N."/>
            <person name="Submissions S."/>
        </authorList>
    </citation>
    <scope>NUCLEOTIDE SEQUENCE [LARGE SCALE GENOMIC DNA]</scope>
    <source>
        <strain evidence="3">DSM 24786</strain>
    </source>
</reference>
<dbReference type="RefSeq" id="WP_072302816.1">
    <property type="nucleotide sequence ID" value="NZ_FPIY01000001.1"/>
</dbReference>
<dbReference type="AlphaFoldDB" id="A0A1K1N800"/>
<organism evidence="2 3">
    <name type="scientific">Cellulophaga fucicola</name>
    <dbReference type="NCBI Taxonomy" id="76595"/>
    <lineage>
        <taxon>Bacteria</taxon>
        <taxon>Pseudomonadati</taxon>
        <taxon>Bacteroidota</taxon>
        <taxon>Flavobacteriia</taxon>
        <taxon>Flavobacteriales</taxon>
        <taxon>Flavobacteriaceae</taxon>
        <taxon>Cellulophaga</taxon>
    </lineage>
</organism>
<evidence type="ECO:0000313" key="3">
    <source>
        <dbReference type="Proteomes" id="UP000183257"/>
    </source>
</evidence>
<accession>A0A1K1N800</accession>
<keyword evidence="1" id="KW-1133">Transmembrane helix</keyword>
<proteinExistence type="predicted"/>
<evidence type="ECO:0008006" key="4">
    <source>
        <dbReference type="Google" id="ProtNLM"/>
    </source>
</evidence>
<keyword evidence="1" id="KW-0812">Transmembrane</keyword>
<protein>
    <recommendedName>
        <fullName evidence="4">DUF2752 domain-containing protein</fullName>
    </recommendedName>
</protein>
<dbReference type="OrthoDB" id="9815897at2"/>
<evidence type="ECO:0000256" key="1">
    <source>
        <dbReference type="SAM" id="Phobius"/>
    </source>
</evidence>
<gene>
    <name evidence="2" type="ORF">SAMN05660313_01181</name>
</gene>
<keyword evidence="1" id="KW-0472">Membrane</keyword>